<dbReference type="Pfam" id="PF00593">
    <property type="entry name" value="TonB_dep_Rec_b-barrel"/>
    <property type="match status" value="1"/>
</dbReference>
<dbReference type="Pfam" id="PF07715">
    <property type="entry name" value="Plug"/>
    <property type="match status" value="1"/>
</dbReference>
<dbReference type="Gene3D" id="2.40.170.20">
    <property type="entry name" value="TonB-dependent receptor, beta-barrel domain"/>
    <property type="match status" value="1"/>
</dbReference>
<dbReference type="InterPro" id="IPR036942">
    <property type="entry name" value="Beta-barrel_TonB_sf"/>
</dbReference>
<evidence type="ECO:0000256" key="1">
    <source>
        <dbReference type="ARBA" id="ARBA00004442"/>
    </source>
</evidence>
<evidence type="ECO:0000256" key="2">
    <source>
        <dbReference type="ARBA" id="ARBA00023136"/>
    </source>
</evidence>
<dbReference type="PANTHER" id="PTHR40980:SF3">
    <property type="entry name" value="TONB-DEPENDENT RECEPTOR-LIKE BETA-BARREL DOMAIN-CONTAINING PROTEIN"/>
    <property type="match status" value="1"/>
</dbReference>
<dbReference type="AlphaFoldDB" id="A0A3S2UT24"/>
<dbReference type="OrthoDB" id="5476657at2"/>
<feature type="domain" description="TonB-dependent receptor-like beta-barrel" evidence="6">
    <location>
        <begin position="428"/>
        <end position="917"/>
    </location>
</feature>
<name>A0A3S2UT24_9SPHN</name>
<proteinExistence type="inferred from homology"/>
<comment type="similarity">
    <text evidence="4">Belongs to the TonB-dependent receptor family.</text>
</comment>
<evidence type="ECO:0000259" key="7">
    <source>
        <dbReference type="Pfam" id="PF07715"/>
    </source>
</evidence>
<keyword evidence="2 4" id="KW-0472">Membrane</keyword>
<evidence type="ECO:0000256" key="3">
    <source>
        <dbReference type="ARBA" id="ARBA00023237"/>
    </source>
</evidence>
<keyword evidence="4" id="KW-0798">TonB box</keyword>
<dbReference type="RefSeq" id="WP_127707005.1">
    <property type="nucleotide sequence ID" value="NZ_SACO01000003.1"/>
</dbReference>
<feature type="domain" description="TonB-dependent receptor plug" evidence="7">
    <location>
        <begin position="60"/>
        <end position="168"/>
    </location>
</feature>
<keyword evidence="8" id="KW-0675">Receptor</keyword>
<dbReference type="InterPro" id="IPR010104">
    <property type="entry name" value="TonB_rcpt_bac"/>
</dbReference>
<dbReference type="GO" id="GO:0009279">
    <property type="term" value="C:cell outer membrane"/>
    <property type="evidence" value="ECO:0007669"/>
    <property type="project" value="UniProtKB-SubCell"/>
</dbReference>
<dbReference type="NCBIfam" id="TIGR01782">
    <property type="entry name" value="TonB-Xanth-Caul"/>
    <property type="match status" value="1"/>
</dbReference>
<dbReference type="CDD" id="cd01347">
    <property type="entry name" value="ligand_gated_channel"/>
    <property type="match status" value="1"/>
</dbReference>
<dbReference type="InterPro" id="IPR000531">
    <property type="entry name" value="Beta-barrel_TonB"/>
</dbReference>
<reference evidence="8 9" key="1">
    <citation type="submission" date="2019-01" db="EMBL/GenBank/DDBJ databases">
        <authorList>
            <person name="Chen W.-M."/>
        </authorList>
    </citation>
    <scope>NUCLEOTIDE SEQUENCE [LARGE SCALE GENOMIC DNA]</scope>
    <source>
        <strain evidence="8 9">FSY-9</strain>
    </source>
</reference>
<comment type="caution">
    <text evidence="8">The sequence shown here is derived from an EMBL/GenBank/DDBJ whole genome shotgun (WGS) entry which is preliminary data.</text>
</comment>
<evidence type="ECO:0000256" key="4">
    <source>
        <dbReference type="RuleBase" id="RU003357"/>
    </source>
</evidence>
<keyword evidence="3" id="KW-0998">Cell outer membrane</keyword>
<accession>A0A3S2UT24</accession>
<dbReference type="InterPro" id="IPR037066">
    <property type="entry name" value="Plug_dom_sf"/>
</dbReference>
<evidence type="ECO:0000313" key="9">
    <source>
        <dbReference type="Proteomes" id="UP000282837"/>
    </source>
</evidence>
<evidence type="ECO:0000313" key="8">
    <source>
        <dbReference type="EMBL" id="RVU06272.1"/>
    </source>
</evidence>
<feature type="signal peptide" evidence="5">
    <location>
        <begin position="1"/>
        <end position="28"/>
    </location>
</feature>
<evidence type="ECO:0000259" key="6">
    <source>
        <dbReference type="Pfam" id="PF00593"/>
    </source>
</evidence>
<protein>
    <submittedName>
        <fullName evidence="8">TonB-dependent receptor</fullName>
    </submittedName>
</protein>
<comment type="subcellular location">
    <subcellularLocation>
        <location evidence="1 4">Cell outer membrane</location>
    </subcellularLocation>
</comment>
<keyword evidence="5" id="KW-0732">Signal</keyword>
<gene>
    <name evidence="8" type="ORF">EOE18_05410</name>
</gene>
<dbReference type="SUPFAM" id="SSF56935">
    <property type="entry name" value="Porins"/>
    <property type="match status" value="1"/>
</dbReference>
<dbReference type="Proteomes" id="UP000282837">
    <property type="component" value="Unassembled WGS sequence"/>
</dbReference>
<dbReference type="InterPro" id="IPR012910">
    <property type="entry name" value="Plug_dom"/>
</dbReference>
<dbReference type="EMBL" id="SACO01000003">
    <property type="protein sequence ID" value="RVU06272.1"/>
    <property type="molecule type" value="Genomic_DNA"/>
</dbReference>
<dbReference type="PANTHER" id="PTHR40980">
    <property type="entry name" value="PLUG DOMAIN-CONTAINING PROTEIN"/>
    <property type="match status" value="1"/>
</dbReference>
<keyword evidence="9" id="KW-1185">Reference proteome</keyword>
<feature type="chain" id="PRO_5018612928" evidence="5">
    <location>
        <begin position="29"/>
        <end position="951"/>
    </location>
</feature>
<evidence type="ECO:0000256" key="5">
    <source>
        <dbReference type="SAM" id="SignalP"/>
    </source>
</evidence>
<organism evidence="8 9">
    <name type="scientific">Novosphingobium umbonatum</name>
    <dbReference type="NCBI Taxonomy" id="1908524"/>
    <lineage>
        <taxon>Bacteria</taxon>
        <taxon>Pseudomonadati</taxon>
        <taxon>Pseudomonadota</taxon>
        <taxon>Alphaproteobacteria</taxon>
        <taxon>Sphingomonadales</taxon>
        <taxon>Sphingomonadaceae</taxon>
        <taxon>Novosphingobium</taxon>
    </lineage>
</organism>
<sequence>MPRNVSKMTAMRVGLVLCTALTAPALHAQTAAPVAEAPAQDAIVVTGYRRSLEAALNLKKNSVAAVDAIVAEDIAKFPDQNLAESLQRIPGISIQRDGGEGRSITVRGLSAQFTRVRVNGMETVATSQDGASANRDRAFDFNVFASELFTSLVVHKTAEPSLDEGSLGAVVDLNTGNPLGGKAGLTAVANVQGSYNDLSKNLGPRLAGLLSWRNDEGTFGVNVSAAYSKLNTVESGNNTVRWAQAAFNSVNGTNCYYSVAAATGGSPVSTGGSYRPSSACDQAALSFHPRIPRYGVIEHRRERLGLTGSIQWKPTDHTKLSIDGLFSQFRADREEKWIEVLARTNERRFDVVNPVYDSNNNMISATINNAWVRSEHYLRQSKTTFYQVGATLEQDITDKLKLKVLAGTSKSDAQIPLETTMIMDNRNANGFFYDYTNMSNPVIRFGDSVTDASKFQLAEIRDRPSFVTNRFKTISGSLSWDVTEGFTVKTGGVWRRFTFDTASYQRDTAVCGSSGADLVLGAVTCSATTYGLPVTAAMVDTVNLGNAGQPSGTTSTYIVPNLAATTAYTKLYSRAANAVAGDVRGVSETTSGGYLQFDFKRDIFGLETAGNMGVRYAHTAQKSNGILSGVMTTVERSYNDWLPSANLAFFPSKKWIIRAAYAKVVTRPTLGNLTPGGSVDGFNFRVTNGNPFLDPFRADNYDLAVEYYFAPQSVFSVAVFKKDISSFPVAGTFQATLGQLGLGKDVLPTSSPAYLNYDPNQLYLVSSNVNGKGASLKGVEVALQMPFKFLPGVLKNIGYQGNITYVDSHADYTITGAATNACVRATATSACALGGAVSRTYGSSLLNVSKLAWNATLYYDDGKFSVRGSLSYRGPFRDGISATGNVFEGYSSYTSFDASLRYKIRPNIELSVDGNNLLDTYRYRYTDITAQRNYENNHFGRVIQFGARWKY</sequence>
<dbReference type="Gene3D" id="2.170.130.10">
    <property type="entry name" value="TonB-dependent receptor, plug domain"/>
    <property type="match status" value="1"/>
</dbReference>